<keyword evidence="6" id="KW-1185">Reference proteome</keyword>
<sequence length="488" mass="54444">MDISRITFCLLVAFLSCSESSLVFGNDFQRCQQSYDRNIGTLVAEEGMDSVSSIWRILFNNLDLNRNGLLSASEIVVAFETRNLATKDELSLVLSQTQSWIDTKNTNGGNSELNLSGFRDLLSNTMGRMREKSPARKMWEDFLLLMCRYVNQEIPVVVNSFRDLKNCTDAIKNDQLSAIADDDAKKMILNIWKAVFKSIDGNNDDVLDSDDIRLAINQYAVQDNVTEDTTNPVDLYASGSLTRSHFFGRINNLLFGAAEGNLWQRIETFSDLNGNKTFCSLLRHVWNDMERALEGNEECRLSYMEQLESKLGNDGKAAPAIIFTYLDKNKDGIVTSSELNNDQMADSDFPGPLDVANMTSLLPNEVVEVRSQNQSGKMEMSLLSLAEQRTWNLFCKLTTQVLSRYPGDQDQNGGITETDAIEFLLQRANESRLSASEDLQQLYEMLHGLYEVQTTTTTESTSTTAGTTTESIPTTAGTTTESIPTTAG</sequence>
<feature type="signal peptide" evidence="3">
    <location>
        <begin position="1"/>
        <end position="25"/>
    </location>
</feature>
<evidence type="ECO:0000256" key="2">
    <source>
        <dbReference type="SAM" id="MobiDB-lite"/>
    </source>
</evidence>
<keyword evidence="1" id="KW-0106">Calcium</keyword>
<dbReference type="PROSITE" id="PS50222">
    <property type="entry name" value="EF_HAND_2"/>
    <property type="match status" value="2"/>
</dbReference>
<dbReference type="PROSITE" id="PS00018">
    <property type="entry name" value="EF_HAND_1"/>
    <property type="match status" value="3"/>
</dbReference>
<keyword evidence="3" id="KW-0732">Signal</keyword>
<feature type="domain" description="EF-hand" evidence="4">
    <location>
        <begin position="187"/>
        <end position="222"/>
    </location>
</feature>
<proteinExistence type="predicted"/>
<reference evidence="5" key="3">
    <citation type="submission" date="2025-09" db="UniProtKB">
        <authorList>
            <consortium name="Ensembl"/>
        </authorList>
    </citation>
    <scope>IDENTIFICATION</scope>
</reference>
<organism evidence="5 6">
    <name type="scientific">Ciona savignyi</name>
    <name type="common">Pacific transparent sea squirt</name>
    <dbReference type="NCBI Taxonomy" id="51511"/>
    <lineage>
        <taxon>Eukaryota</taxon>
        <taxon>Metazoa</taxon>
        <taxon>Chordata</taxon>
        <taxon>Tunicata</taxon>
        <taxon>Ascidiacea</taxon>
        <taxon>Phlebobranchia</taxon>
        <taxon>Cionidae</taxon>
        <taxon>Ciona</taxon>
    </lineage>
</organism>
<feature type="domain" description="EF-hand" evidence="4">
    <location>
        <begin position="50"/>
        <end position="85"/>
    </location>
</feature>
<dbReference type="AlphaFoldDB" id="H2YYG1"/>
<dbReference type="InterPro" id="IPR002048">
    <property type="entry name" value="EF_hand_dom"/>
</dbReference>
<dbReference type="InterPro" id="IPR018247">
    <property type="entry name" value="EF_Hand_1_Ca_BS"/>
</dbReference>
<dbReference type="GeneTree" id="ENSGT00530000067095"/>
<feature type="chain" id="PRO_5003578405" description="EF-hand domain-containing protein" evidence="3">
    <location>
        <begin position="26"/>
        <end position="488"/>
    </location>
</feature>
<evidence type="ECO:0000259" key="4">
    <source>
        <dbReference type="PROSITE" id="PS50222"/>
    </source>
</evidence>
<evidence type="ECO:0000313" key="6">
    <source>
        <dbReference type="Proteomes" id="UP000007875"/>
    </source>
</evidence>
<evidence type="ECO:0000313" key="5">
    <source>
        <dbReference type="Ensembl" id="ENSCSAVP00000010372.1"/>
    </source>
</evidence>
<dbReference type="InParanoid" id="H2YYG1"/>
<dbReference type="HOGENOM" id="CLU_559683_0_0_1"/>
<dbReference type="Proteomes" id="UP000007875">
    <property type="component" value="Unassembled WGS sequence"/>
</dbReference>
<reference evidence="6" key="1">
    <citation type="submission" date="2003-08" db="EMBL/GenBank/DDBJ databases">
        <authorList>
            <person name="Birren B."/>
            <person name="Nusbaum C."/>
            <person name="Abebe A."/>
            <person name="Abouelleil A."/>
            <person name="Adekoya E."/>
            <person name="Ait-zahra M."/>
            <person name="Allen N."/>
            <person name="Allen T."/>
            <person name="An P."/>
            <person name="Anderson M."/>
            <person name="Anderson S."/>
            <person name="Arachchi H."/>
            <person name="Armbruster J."/>
            <person name="Bachantsang P."/>
            <person name="Baldwin J."/>
            <person name="Barry A."/>
            <person name="Bayul T."/>
            <person name="Blitshsteyn B."/>
            <person name="Bloom T."/>
            <person name="Blye J."/>
            <person name="Boguslavskiy L."/>
            <person name="Borowsky M."/>
            <person name="Boukhgalter B."/>
            <person name="Brunache A."/>
            <person name="Butler J."/>
            <person name="Calixte N."/>
            <person name="Calvo S."/>
            <person name="Camarata J."/>
            <person name="Campo K."/>
            <person name="Chang J."/>
            <person name="Cheshatsang Y."/>
            <person name="Citroen M."/>
            <person name="Collymore A."/>
            <person name="Considine T."/>
            <person name="Cook A."/>
            <person name="Cooke P."/>
            <person name="Corum B."/>
            <person name="Cuomo C."/>
            <person name="David R."/>
            <person name="Dawoe T."/>
            <person name="Degray S."/>
            <person name="Dodge S."/>
            <person name="Dooley K."/>
            <person name="Dorje P."/>
            <person name="Dorjee K."/>
            <person name="Dorris L."/>
            <person name="Duffey N."/>
            <person name="Dupes A."/>
            <person name="Elkins T."/>
            <person name="Engels R."/>
            <person name="Erickson J."/>
            <person name="Farina A."/>
            <person name="Faro S."/>
            <person name="Ferreira P."/>
            <person name="Fischer H."/>
            <person name="Fitzgerald M."/>
            <person name="Foley K."/>
            <person name="Gage D."/>
            <person name="Galagan J."/>
            <person name="Gearin G."/>
            <person name="Gnerre S."/>
            <person name="Gnirke A."/>
            <person name="Goyette A."/>
            <person name="Graham J."/>
            <person name="Grandbois E."/>
            <person name="Gyaltsen K."/>
            <person name="Hafez N."/>
            <person name="Hagopian D."/>
            <person name="Hagos B."/>
            <person name="Hall J."/>
            <person name="Hatcher B."/>
            <person name="Heller A."/>
            <person name="Higgins H."/>
            <person name="Honan T."/>
            <person name="Horn A."/>
            <person name="Houde N."/>
            <person name="Hughes L."/>
            <person name="Hulme W."/>
            <person name="Husby E."/>
            <person name="Iliev I."/>
            <person name="Jaffe D."/>
            <person name="Jones C."/>
            <person name="Kamal M."/>
            <person name="Kamat A."/>
            <person name="Kamvysselis M."/>
            <person name="Karlsson E."/>
            <person name="Kells C."/>
            <person name="Kieu A."/>
            <person name="Kisner P."/>
            <person name="Kodira C."/>
            <person name="Kulbokas E."/>
            <person name="Labutti K."/>
            <person name="Lama D."/>
            <person name="Landers T."/>
            <person name="Leger J."/>
            <person name="Levine S."/>
            <person name="Lewis D."/>
            <person name="Lewis T."/>
            <person name="Lindblad-toh K."/>
            <person name="Liu X."/>
            <person name="Lokyitsang T."/>
            <person name="Lokyitsang Y."/>
            <person name="Lucien O."/>
            <person name="Lui A."/>
            <person name="Ma L.J."/>
            <person name="Mabbitt R."/>
            <person name="Macdonald J."/>
            <person name="Maclean C."/>
            <person name="Major J."/>
            <person name="Manning J."/>
            <person name="Marabella R."/>
            <person name="Maru K."/>
            <person name="Matthews C."/>
            <person name="Mauceli E."/>
            <person name="Mccarthy M."/>
            <person name="Mcdonough S."/>
            <person name="Mcghee T."/>
            <person name="Meldrim J."/>
            <person name="Meneus L."/>
            <person name="Mesirov J."/>
            <person name="Mihalev A."/>
            <person name="Mihova T."/>
            <person name="Mikkelsen T."/>
            <person name="Mlenga V."/>
            <person name="Moru K."/>
            <person name="Mozes J."/>
            <person name="Mulrain L."/>
            <person name="Munson G."/>
            <person name="Naylor J."/>
            <person name="Newes C."/>
            <person name="Nguyen C."/>
            <person name="Nguyen N."/>
            <person name="Nguyen T."/>
            <person name="Nicol R."/>
            <person name="Nielsen C."/>
            <person name="Nizzari M."/>
            <person name="Norbu C."/>
            <person name="Norbu N."/>
            <person name="O'donnell P."/>
            <person name="Okoawo O."/>
            <person name="O'leary S."/>
            <person name="Omotosho B."/>
            <person name="O'neill K."/>
            <person name="Osman S."/>
            <person name="Parker S."/>
            <person name="Perrin D."/>
            <person name="Phunkhang P."/>
            <person name="Piqani B."/>
            <person name="Purcell S."/>
            <person name="Rachupka T."/>
            <person name="Ramasamy U."/>
            <person name="Rameau R."/>
            <person name="Ray V."/>
            <person name="Raymond C."/>
            <person name="Retta R."/>
            <person name="Richardson S."/>
            <person name="Rise C."/>
            <person name="Rodriguez J."/>
            <person name="Rogers J."/>
            <person name="Rogov P."/>
            <person name="Rutman M."/>
            <person name="Schupbach R."/>
            <person name="Seaman C."/>
            <person name="Settipalli S."/>
            <person name="Sharpe T."/>
            <person name="Sheridan J."/>
            <person name="Sherpa N."/>
            <person name="Shi J."/>
            <person name="Smirnov S."/>
            <person name="Smith C."/>
            <person name="Sougnez C."/>
            <person name="Spencer B."/>
            <person name="Stalker J."/>
            <person name="Stange-thomann N."/>
            <person name="Stavropoulos S."/>
            <person name="Stetson K."/>
            <person name="Stone C."/>
            <person name="Stone S."/>
            <person name="Stubbs M."/>
            <person name="Talamas J."/>
            <person name="Tchuinga P."/>
            <person name="Tenzing P."/>
            <person name="Tesfaye S."/>
            <person name="Theodore J."/>
            <person name="Thoulutsang Y."/>
            <person name="Topham K."/>
            <person name="Towey S."/>
            <person name="Tsamla T."/>
            <person name="Tsomo N."/>
            <person name="Vallee D."/>
            <person name="Vassiliev H."/>
            <person name="Venkataraman V."/>
            <person name="Vinson J."/>
            <person name="Vo A."/>
            <person name="Wade C."/>
            <person name="Wang S."/>
            <person name="Wangchuk T."/>
            <person name="Wangdi T."/>
            <person name="Whittaker C."/>
            <person name="Wilkinson J."/>
            <person name="Wu Y."/>
            <person name="Wyman D."/>
            <person name="Yadav S."/>
            <person name="Yang S."/>
            <person name="Yang X."/>
            <person name="Yeager S."/>
            <person name="Yee E."/>
            <person name="Young G."/>
            <person name="Zainoun J."/>
            <person name="Zembeck L."/>
            <person name="Zimmer A."/>
            <person name="Zody M."/>
            <person name="Lander E."/>
        </authorList>
    </citation>
    <scope>NUCLEOTIDE SEQUENCE [LARGE SCALE GENOMIC DNA]</scope>
</reference>
<dbReference type="Ensembl" id="ENSCSAVT00000010497.1">
    <property type="protein sequence ID" value="ENSCSAVP00000010372.1"/>
    <property type="gene ID" value="ENSCSAVG00000006106.1"/>
</dbReference>
<feature type="region of interest" description="Disordered" evidence="2">
    <location>
        <begin position="455"/>
        <end position="488"/>
    </location>
</feature>
<reference evidence="5" key="2">
    <citation type="submission" date="2025-08" db="UniProtKB">
        <authorList>
            <consortium name="Ensembl"/>
        </authorList>
    </citation>
    <scope>IDENTIFICATION</scope>
</reference>
<dbReference type="InterPro" id="IPR011992">
    <property type="entry name" value="EF-hand-dom_pair"/>
</dbReference>
<dbReference type="SUPFAM" id="SSF47473">
    <property type="entry name" value="EF-hand"/>
    <property type="match status" value="1"/>
</dbReference>
<evidence type="ECO:0000256" key="3">
    <source>
        <dbReference type="SAM" id="SignalP"/>
    </source>
</evidence>
<dbReference type="Gene3D" id="1.10.238.10">
    <property type="entry name" value="EF-hand"/>
    <property type="match status" value="1"/>
</dbReference>
<accession>H2YYG1</accession>
<name>H2YYG1_CIOSA</name>
<dbReference type="PROSITE" id="PS51257">
    <property type="entry name" value="PROKAR_LIPOPROTEIN"/>
    <property type="match status" value="1"/>
</dbReference>
<protein>
    <recommendedName>
        <fullName evidence="4">EF-hand domain-containing protein</fullName>
    </recommendedName>
</protein>
<evidence type="ECO:0000256" key="1">
    <source>
        <dbReference type="ARBA" id="ARBA00022837"/>
    </source>
</evidence>
<dbReference type="OMA" id="WNDMERA"/>
<dbReference type="GO" id="GO:0005509">
    <property type="term" value="F:calcium ion binding"/>
    <property type="evidence" value="ECO:0007669"/>
    <property type="project" value="InterPro"/>
</dbReference>